<dbReference type="GO" id="GO:0046872">
    <property type="term" value="F:metal ion binding"/>
    <property type="evidence" value="ECO:0007669"/>
    <property type="project" value="UniProtKB-KW"/>
</dbReference>
<name>A0A4Y2V4T3_ARAVE</name>
<dbReference type="Pfam" id="PF00884">
    <property type="entry name" value="Sulfatase"/>
    <property type="match status" value="1"/>
</dbReference>
<evidence type="ECO:0000256" key="2">
    <source>
        <dbReference type="ARBA" id="ARBA00008779"/>
    </source>
</evidence>
<keyword evidence="5" id="KW-0325">Glycoprotein</keyword>
<keyword evidence="4" id="KW-0106">Calcium</keyword>
<evidence type="ECO:0000259" key="7">
    <source>
        <dbReference type="Pfam" id="PF00884"/>
    </source>
</evidence>
<evidence type="ECO:0000256" key="4">
    <source>
        <dbReference type="ARBA" id="ARBA00022837"/>
    </source>
</evidence>
<dbReference type="AlphaFoldDB" id="A0A4Y2V4T3"/>
<comment type="cofactor">
    <cofactor evidence="1">
        <name>Ca(2+)</name>
        <dbReference type="ChEBI" id="CHEBI:29108"/>
    </cofactor>
</comment>
<sequence>MLFFGIIFSLAAVICYVIVISTADKSVKLSKPHVIFVFADDLGWNDISFHGSPQIPTPNLDALAASGIILNNYYAERLCSPSRAALLTGKYPIRLGLQHHVIRANEATALPIEEKVLPQYFKELGYATHMVGKVC</sequence>
<dbReference type="SUPFAM" id="SSF53649">
    <property type="entry name" value="Alkaline phosphatase-like"/>
    <property type="match status" value="1"/>
</dbReference>
<dbReference type="InterPro" id="IPR017850">
    <property type="entry name" value="Alkaline_phosphatase_core_sf"/>
</dbReference>
<proteinExistence type="inferred from homology"/>
<evidence type="ECO:0000256" key="6">
    <source>
        <dbReference type="SAM" id="Phobius"/>
    </source>
</evidence>
<dbReference type="GO" id="GO:0008484">
    <property type="term" value="F:sulfuric ester hydrolase activity"/>
    <property type="evidence" value="ECO:0007669"/>
    <property type="project" value="InterPro"/>
</dbReference>
<reference evidence="8 9" key="1">
    <citation type="journal article" date="2019" name="Sci. Rep.">
        <title>Orb-weaving spider Araneus ventricosus genome elucidates the spidroin gene catalogue.</title>
        <authorList>
            <person name="Kono N."/>
            <person name="Nakamura H."/>
            <person name="Ohtoshi R."/>
            <person name="Moran D.A.P."/>
            <person name="Shinohara A."/>
            <person name="Yoshida Y."/>
            <person name="Fujiwara M."/>
            <person name="Mori M."/>
            <person name="Tomita M."/>
            <person name="Arakawa K."/>
        </authorList>
    </citation>
    <scope>NUCLEOTIDE SEQUENCE [LARGE SCALE GENOMIC DNA]</scope>
</reference>
<evidence type="ECO:0000313" key="9">
    <source>
        <dbReference type="Proteomes" id="UP000499080"/>
    </source>
</evidence>
<evidence type="ECO:0000256" key="1">
    <source>
        <dbReference type="ARBA" id="ARBA00001913"/>
    </source>
</evidence>
<evidence type="ECO:0000256" key="5">
    <source>
        <dbReference type="ARBA" id="ARBA00023180"/>
    </source>
</evidence>
<organism evidence="8 9">
    <name type="scientific">Araneus ventricosus</name>
    <name type="common">Orbweaver spider</name>
    <name type="synonym">Epeira ventricosa</name>
    <dbReference type="NCBI Taxonomy" id="182803"/>
    <lineage>
        <taxon>Eukaryota</taxon>
        <taxon>Metazoa</taxon>
        <taxon>Ecdysozoa</taxon>
        <taxon>Arthropoda</taxon>
        <taxon>Chelicerata</taxon>
        <taxon>Arachnida</taxon>
        <taxon>Araneae</taxon>
        <taxon>Araneomorphae</taxon>
        <taxon>Entelegynae</taxon>
        <taxon>Araneoidea</taxon>
        <taxon>Araneidae</taxon>
        <taxon>Araneus</taxon>
    </lineage>
</organism>
<feature type="transmembrane region" description="Helical" evidence="6">
    <location>
        <begin position="6"/>
        <end position="23"/>
    </location>
</feature>
<keyword evidence="6" id="KW-0812">Transmembrane</keyword>
<keyword evidence="3" id="KW-0479">Metal-binding</keyword>
<accession>A0A4Y2V4T3</accession>
<keyword evidence="6" id="KW-1133">Transmembrane helix</keyword>
<keyword evidence="9" id="KW-1185">Reference proteome</keyword>
<gene>
    <name evidence="8" type="primary">Arsb_13</name>
    <name evidence="8" type="ORF">AVEN_251509_1</name>
</gene>
<dbReference type="PANTHER" id="PTHR10342">
    <property type="entry name" value="ARYLSULFATASE"/>
    <property type="match status" value="1"/>
</dbReference>
<dbReference type="EMBL" id="BGPR01042430">
    <property type="protein sequence ID" value="GBO18830.1"/>
    <property type="molecule type" value="Genomic_DNA"/>
</dbReference>
<dbReference type="PANTHER" id="PTHR10342:SF273">
    <property type="entry name" value="RE14504P"/>
    <property type="match status" value="1"/>
</dbReference>
<dbReference type="Gene3D" id="3.40.720.10">
    <property type="entry name" value="Alkaline Phosphatase, subunit A"/>
    <property type="match status" value="1"/>
</dbReference>
<evidence type="ECO:0000313" key="8">
    <source>
        <dbReference type="EMBL" id="GBO18830.1"/>
    </source>
</evidence>
<evidence type="ECO:0000256" key="3">
    <source>
        <dbReference type="ARBA" id="ARBA00022723"/>
    </source>
</evidence>
<protein>
    <submittedName>
        <fullName evidence="8">Arylsulfatase B</fullName>
    </submittedName>
</protein>
<keyword evidence="6" id="KW-0472">Membrane</keyword>
<dbReference type="InterPro" id="IPR047115">
    <property type="entry name" value="ARSB"/>
</dbReference>
<feature type="domain" description="Sulfatase N-terminal" evidence="7">
    <location>
        <begin position="32"/>
        <end position="133"/>
    </location>
</feature>
<dbReference type="OrthoDB" id="103349at2759"/>
<dbReference type="Proteomes" id="UP000499080">
    <property type="component" value="Unassembled WGS sequence"/>
</dbReference>
<dbReference type="InterPro" id="IPR000917">
    <property type="entry name" value="Sulfatase_N"/>
</dbReference>
<comment type="caution">
    <text evidence="8">The sequence shown here is derived from an EMBL/GenBank/DDBJ whole genome shotgun (WGS) entry which is preliminary data.</text>
</comment>
<comment type="similarity">
    <text evidence="2">Belongs to the sulfatase family.</text>
</comment>